<evidence type="ECO:0000256" key="1">
    <source>
        <dbReference type="ARBA" id="ARBA00022723"/>
    </source>
</evidence>
<dbReference type="SMART" id="SM00066">
    <property type="entry name" value="GAL4"/>
    <property type="match status" value="1"/>
</dbReference>
<feature type="compositionally biased region" description="Low complexity" evidence="3">
    <location>
        <begin position="186"/>
        <end position="195"/>
    </location>
</feature>
<feature type="region of interest" description="Disordered" evidence="3">
    <location>
        <begin position="1"/>
        <end position="32"/>
    </location>
</feature>
<feature type="compositionally biased region" description="Polar residues" evidence="3">
    <location>
        <begin position="87"/>
        <end position="106"/>
    </location>
</feature>
<feature type="region of interest" description="Disordered" evidence="3">
    <location>
        <begin position="305"/>
        <end position="334"/>
    </location>
</feature>
<dbReference type="PANTHER" id="PTHR47659:SF1">
    <property type="entry name" value="TRANSCRIPTION ACTIVATOR OF GLUCONEOGENESIS ERT1"/>
    <property type="match status" value="1"/>
</dbReference>
<feature type="region of interest" description="Disordered" evidence="3">
    <location>
        <begin position="405"/>
        <end position="432"/>
    </location>
</feature>
<dbReference type="RefSeq" id="XP_044566096.1">
    <property type="nucleotide sequence ID" value="XM_044703018.1"/>
</dbReference>
<evidence type="ECO:0000256" key="2">
    <source>
        <dbReference type="ARBA" id="ARBA00023242"/>
    </source>
</evidence>
<dbReference type="VEuPathDB" id="AmoebaDB:FDP41_012493"/>
<evidence type="ECO:0000256" key="3">
    <source>
        <dbReference type="SAM" id="MobiDB-lite"/>
    </source>
</evidence>
<dbReference type="AlphaFoldDB" id="A0A6A5BTG5"/>
<keyword evidence="6" id="KW-1185">Reference proteome</keyword>
<evidence type="ECO:0000313" key="6">
    <source>
        <dbReference type="Proteomes" id="UP000444721"/>
    </source>
</evidence>
<dbReference type="InterPro" id="IPR001138">
    <property type="entry name" value="Zn2Cys6_DnaBD"/>
</dbReference>
<dbReference type="CDD" id="cd00067">
    <property type="entry name" value="GAL4"/>
    <property type="match status" value="1"/>
</dbReference>
<evidence type="ECO:0000313" key="5">
    <source>
        <dbReference type="EMBL" id="KAF0981383.1"/>
    </source>
</evidence>
<protein>
    <recommendedName>
        <fullName evidence="4">Zn(2)-C6 fungal-type domain-containing protein</fullName>
    </recommendedName>
</protein>
<feature type="compositionally biased region" description="Polar residues" evidence="3">
    <location>
        <begin position="166"/>
        <end position="177"/>
    </location>
</feature>
<dbReference type="GO" id="GO:0008270">
    <property type="term" value="F:zinc ion binding"/>
    <property type="evidence" value="ECO:0007669"/>
    <property type="project" value="InterPro"/>
</dbReference>
<feature type="compositionally biased region" description="Low complexity" evidence="3">
    <location>
        <begin position="405"/>
        <end position="424"/>
    </location>
</feature>
<dbReference type="PANTHER" id="PTHR47659">
    <property type="entry name" value="ZN(II)2CYS6 TRANSCRIPTION FACTOR (EUROFUNG)-RELATED"/>
    <property type="match status" value="1"/>
</dbReference>
<dbReference type="VEuPathDB" id="AmoebaDB:NfTy_038650"/>
<dbReference type="VEuPathDB" id="AmoebaDB:NfTy_038660"/>
<keyword evidence="1" id="KW-0479">Metal-binding</keyword>
<reference evidence="5 6" key="1">
    <citation type="journal article" date="2019" name="Sci. Rep.">
        <title>Nanopore sequencing improves the draft genome of the human pathogenic amoeba Naegleria fowleri.</title>
        <authorList>
            <person name="Liechti N."/>
            <person name="Schurch N."/>
            <person name="Bruggmann R."/>
            <person name="Wittwer M."/>
        </authorList>
    </citation>
    <scope>NUCLEOTIDE SEQUENCE [LARGE SCALE GENOMIC DNA]</scope>
    <source>
        <strain evidence="5 6">ATCC 30894</strain>
    </source>
</reference>
<dbReference type="InterPro" id="IPR050335">
    <property type="entry name" value="ERT1_acuK_gluconeogen_tf"/>
</dbReference>
<dbReference type="PROSITE" id="PS00463">
    <property type="entry name" value="ZN2_CY6_FUNGAL_1"/>
    <property type="match status" value="1"/>
</dbReference>
<keyword evidence="2" id="KW-0539">Nucleus</keyword>
<comment type="caution">
    <text evidence="5">The sequence shown here is derived from an EMBL/GenBank/DDBJ whole genome shotgun (WGS) entry which is preliminary data.</text>
</comment>
<dbReference type="Proteomes" id="UP000444721">
    <property type="component" value="Unassembled WGS sequence"/>
</dbReference>
<feature type="region of interest" description="Disordered" evidence="3">
    <location>
        <begin position="597"/>
        <end position="629"/>
    </location>
</feature>
<dbReference type="OMA" id="PITMLEN"/>
<proteinExistence type="predicted"/>
<feature type="domain" description="Zn(2)-C6 fungal-type" evidence="4">
    <location>
        <begin position="36"/>
        <end position="65"/>
    </location>
</feature>
<dbReference type="GeneID" id="68119708"/>
<dbReference type="GO" id="GO:0000981">
    <property type="term" value="F:DNA-binding transcription factor activity, RNA polymerase II-specific"/>
    <property type="evidence" value="ECO:0007669"/>
    <property type="project" value="InterPro"/>
</dbReference>
<dbReference type="Gene3D" id="4.10.240.10">
    <property type="entry name" value="Zn(2)-C6 fungal-type DNA-binding domain"/>
    <property type="match status" value="1"/>
</dbReference>
<dbReference type="PROSITE" id="PS50048">
    <property type="entry name" value="ZN2_CY6_FUNGAL_2"/>
    <property type="match status" value="1"/>
</dbReference>
<dbReference type="InterPro" id="IPR036864">
    <property type="entry name" value="Zn2-C6_fun-type_DNA-bd_sf"/>
</dbReference>
<sequence length="685" mass="74534">MTKADVRPDSNLSGLEHPTTSTSKKEKKRKPYVKRACLSCHSAHVACDSERPCRRCKKKGIPCVDYIPSKKSKSNKTSTSDDDEAEQVQTLLTDNNSQSEPSNSNVVGDHPTTLQHDTSSTTTTTNTTIHNTTHNPSHLSSSSPEKSPNRKRKKKESCGGVLRVETPSSNHFLISSSDQEDEPQTSSCISNQSSSNKYDSTLTASKSSLVQHALSLSEKQNQKKEVKTLPLVVEKPKSSNTLIIEDDIENPLMATSPVSAVDVLSMIDGFATSPTTTSTAATIPITISQNSVNTTTTLLNNTGGVSTTTTTTTTDTNTTTNNSVNTTTTSGNISETTTKPTSVIYPYFYNPWWYMAQLQQNQTSGGTTNAQQQPQQQQLMGIPPYPVIFAPIPATQLGQQPFVYNPNSSSSSLPTTSQLTPTSPMQTDSAPSPSTAFPMFAADPYHLYGASFAFVPKPITMLENTDDGFIDLQVPSASQPLSSASKFEDLDVNSDGIVEESVAGILPQSEDTNKHVTAINDTHATTTDNLAIFDDIDYFESDTSRNNGSNSDLSVFTWQDSPSLEKKKLTRPASNRAISSDDEIIDLITSEASLLHERAKEQQNSNRQNGNVASNSISSSSSDNQSSLTTPEEINFVISQAPDNMLMKQKLGDIIKQIWQTQENQSKEINELKQLVSELKRMIIS</sequence>
<dbReference type="OrthoDB" id="10527888at2759"/>
<feature type="region of interest" description="Disordered" evidence="3">
    <location>
        <begin position="67"/>
        <end position="200"/>
    </location>
</feature>
<dbReference type="EMBL" id="VFQX01000014">
    <property type="protein sequence ID" value="KAF0981383.1"/>
    <property type="molecule type" value="Genomic_DNA"/>
</dbReference>
<evidence type="ECO:0000259" key="4">
    <source>
        <dbReference type="PROSITE" id="PS50048"/>
    </source>
</evidence>
<accession>A0A6A5BTG5</accession>
<dbReference type="VEuPathDB" id="AmoebaDB:NF0046070"/>
<dbReference type="SUPFAM" id="SSF57701">
    <property type="entry name" value="Zn2/Cys6 DNA-binding domain"/>
    <property type="match status" value="1"/>
</dbReference>
<name>A0A6A5BTG5_NAEFO</name>
<feature type="compositionally biased region" description="Low complexity" evidence="3">
    <location>
        <begin position="609"/>
        <end position="627"/>
    </location>
</feature>
<feature type="compositionally biased region" description="Low complexity" evidence="3">
    <location>
        <begin position="112"/>
        <end position="146"/>
    </location>
</feature>
<organism evidence="5 6">
    <name type="scientific">Naegleria fowleri</name>
    <name type="common">Brain eating amoeba</name>
    <dbReference type="NCBI Taxonomy" id="5763"/>
    <lineage>
        <taxon>Eukaryota</taxon>
        <taxon>Discoba</taxon>
        <taxon>Heterolobosea</taxon>
        <taxon>Tetramitia</taxon>
        <taxon>Eutetramitia</taxon>
        <taxon>Vahlkampfiidae</taxon>
        <taxon>Naegleria</taxon>
    </lineage>
</organism>
<gene>
    <name evidence="5" type="ORF">FDP41_012493</name>
</gene>
<dbReference type="Pfam" id="PF00172">
    <property type="entry name" value="Zn_clus"/>
    <property type="match status" value="1"/>
</dbReference>